<feature type="domain" description="Fido" evidence="1">
    <location>
        <begin position="137"/>
        <end position="292"/>
    </location>
</feature>
<keyword evidence="3" id="KW-1185">Reference proteome</keyword>
<dbReference type="PANTHER" id="PTHR13504:SF38">
    <property type="entry name" value="FIDO DOMAIN-CONTAINING PROTEIN"/>
    <property type="match status" value="1"/>
</dbReference>
<evidence type="ECO:0000313" key="2">
    <source>
        <dbReference type="EMBL" id="GAA1397409.1"/>
    </source>
</evidence>
<proteinExistence type="predicted"/>
<gene>
    <name evidence="2" type="ORF">GCM10009613_50050</name>
</gene>
<name>A0ABN1Y439_9PSEU</name>
<evidence type="ECO:0000259" key="1">
    <source>
        <dbReference type="PROSITE" id="PS51459"/>
    </source>
</evidence>
<dbReference type="InterPro" id="IPR040198">
    <property type="entry name" value="Fido_containing"/>
</dbReference>
<protein>
    <submittedName>
        <fullName evidence="2">Fic family protein</fullName>
    </submittedName>
</protein>
<dbReference type="InterPro" id="IPR026287">
    <property type="entry name" value="SoFic-like"/>
</dbReference>
<sequence>MRVEEFGPDSPGMLVPISGESIRYGRWEHVAFVPAALPLESPALSASTFNAVADARAAVAALDSSARRLPNPALLRRPVLRREAQSTSALEGTYAPLPVVLAADEREDQTDAGLREVINYVRAAEHAFAWHGEGRPFGMTLLTELHAALVRGTSVDGDQTGRLRSNQVMVGGDPGMRVQDARFVPRPPGPELEQQVRTWIDWFTRSRDADIDPVVAAGMSHYHFETLHPFHDGNGRIGRLLIVLQLLYAGVLVEPTLTVSPWFEARRADYYDALMAVSTRADWDGWIRFFARGVAAAARDTEQRLVELLAVQDDLKRRVRAGGLRADNATLLVDFALGRPIFTVRQVQEQLGVTYTRANGLVGQLVELGVLRRYDESAYAREFTAPDIVAILLRA</sequence>
<dbReference type="PIRSF" id="PIRSF038925">
    <property type="entry name" value="AMP-prot_trans"/>
    <property type="match status" value="1"/>
</dbReference>
<evidence type="ECO:0000313" key="3">
    <source>
        <dbReference type="Proteomes" id="UP001501414"/>
    </source>
</evidence>
<dbReference type="Proteomes" id="UP001501414">
    <property type="component" value="Unassembled WGS sequence"/>
</dbReference>
<dbReference type="InterPro" id="IPR025758">
    <property type="entry name" value="Fic/DOC_N"/>
</dbReference>
<dbReference type="EMBL" id="BAAAJK010000034">
    <property type="protein sequence ID" value="GAA1397409.1"/>
    <property type="molecule type" value="Genomic_DNA"/>
</dbReference>
<dbReference type="InterPro" id="IPR036597">
    <property type="entry name" value="Fido-like_dom_sf"/>
</dbReference>
<dbReference type="PROSITE" id="PS51459">
    <property type="entry name" value="FIDO"/>
    <property type="match status" value="1"/>
</dbReference>
<accession>A0ABN1Y439</accession>
<dbReference type="Pfam" id="PF13784">
    <property type="entry name" value="Fic_N"/>
    <property type="match status" value="1"/>
</dbReference>
<reference evidence="2 3" key="1">
    <citation type="journal article" date="2019" name="Int. J. Syst. Evol. Microbiol.">
        <title>The Global Catalogue of Microorganisms (GCM) 10K type strain sequencing project: providing services to taxonomists for standard genome sequencing and annotation.</title>
        <authorList>
            <consortium name="The Broad Institute Genomics Platform"/>
            <consortium name="The Broad Institute Genome Sequencing Center for Infectious Disease"/>
            <person name="Wu L."/>
            <person name="Ma J."/>
        </authorList>
    </citation>
    <scope>NUCLEOTIDE SEQUENCE [LARGE SCALE GENOMIC DNA]</scope>
    <source>
        <strain evidence="2 3">JCM 11896</strain>
    </source>
</reference>
<dbReference type="Pfam" id="PF02661">
    <property type="entry name" value="Fic"/>
    <property type="match status" value="1"/>
</dbReference>
<dbReference type="InterPro" id="IPR003812">
    <property type="entry name" value="Fido"/>
</dbReference>
<dbReference type="PANTHER" id="PTHR13504">
    <property type="entry name" value="FIDO DOMAIN-CONTAINING PROTEIN DDB_G0283145"/>
    <property type="match status" value="1"/>
</dbReference>
<dbReference type="SUPFAM" id="SSF140931">
    <property type="entry name" value="Fic-like"/>
    <property type="match status" value="1"/>
</dbReference>
<organism evidence="2 3">
    <name type="scientific">Pseudonocardia kongjuensis</name>
    <dbReference type="NCBI Taxonomy" id="102227"/>
    <lineage>
        <taxon>Bacteria</taxon>
        <taxon>Bacillati</taxon>
        <taxon>Actinomycetota</taxon>
        <taxon>Actinomycetes</taxon>
        <taxon>Pseudonocardiales</taxon>
        <taxon>Pseudonocardiaceae</taxon>
        <taxon>Pseudonocardia</taxon>
    </lineage>
</organism>
<comment type="caution">
    <text evidence="2">The sequence shown here is derived from an EMBL/GenBank/DDBJ whole genome shotgun (WGS) entry which is preliminary data.</text>
</comment>
<dbReference type="Gene3D" id="1.10.3290.10">
    <property type="entry name" value="Fido-like domain"/>
    <property type="match status" value="1"/>
</dbReference>